<dbReference type="GO" id="GO:0043565">
    <property type="term" value="F:sequence-specific DNA binding"/>
    <property type="evidence" value="ECO:0007669"/>
    <property type="project" value="InterPro"/>
</dbReference>
<evidence type="ECO:0000259" key="1">
    <source>
        <dbReference type="PROSITE" id="PS01124"/>
    </source>
</evidence>
<name>A0A221URL5_9FLAO</name>
<evidence type="ECO:0000313" key="3">
    <source>
        <dbReference type="Proteomes" id="UP000204551"/>
    </source>
</evidence>
<dbReference type="Pfam" id="PF20240">
    <property type="entry name" value="DUF6597"/>
    <property type="match status" value="1"/>
</dbReference>
<dbReference type="Pfam" id="PF12833">
    <property type="entry name" value="HTH_18"/>
    <property type="match status" value="1"/>
</dbReference>
<organism evidence="2 3">
    <name type="scientific">Arenibacter algicola</name>
    <dbReference type="NCBI Taxonomy" id="616991"/>
    <lineage>
        <taxon>Bacteria</taxon>
        <taxon>Pseudomonadati</taxon>
        <taxon>Bacteroidota</taxon>
        <taxon>Flavobacteriia</taxon>
        <taxon>Flavobacteriales</taxon>
        <taxon>Flavobacteriaceae</taxon>
        <taxon>Arenibacter</taxon>
    </lineage>
</organism>
<accession>A0A221URL5</accession>
<gene>
    <name evidence="2" type="ORF">AREALGSMS7_00495</name>
</gene>
<dbReference type="AlphaFoldDB" id="A0A221URL5"/>
<protein>
    <submittedName>
        <fullName evidence="2">Bacterial regulatory helix-turn-helix protein, AraC family</fullName>
    </submittedName>
</protein>
<dbReference type="SMART" id="SM00342">
    <property type="entry name" value="HTH_ARAC"/>
    <property type="match status" value="1"/>
</dbReference>
<reference evidence="2 3" key="1">
    <citation type="submission" date="2017-07" db="EMBL/GenBank/DDBJ databases">
        <title>Genome Sequence of Arenibacter algicola Strain SMS7 Isolated from a culture of the Diatom Skeletonema marinoi.</title>
        <authorList>
            <person name="Topel M."/>
            <person name="Pinder M.I.M."/>
            <person name="Johansson O.N."/>
            <person name="Kourtchenko O."/>
            <person name="Godhe A."/>
            <person name="Clarke A.K."/>
        </authorList>
    </citation>
    <scope>NUCLEOTIDE SEQUENCE [LARGE SCALE GENOMIC DNA]</scope>
    <source>
        <strain evidence="2 3">SMS7</strain>
    </source>
</reference>
<dbReference type="Proteomes" id="UP000204551">
    <property type="component" value="Chromosome"/>
</dbReference>
<dbReference type="PROSITE" id="PS01124">
    <property type="entry name" value="HTH_ARAC_FAMILY_2"/>
    <property type="match status" value="1"/>
</dbReference>
<dbReference type="GO" id="GO:0003700">
    <property type="term" value="F:DNA-binding transcription factor activity"/>
    <property type="evidence" value="ECO:0007669"/>
    <property type="project" value="InterPro"/>
</dbReference>
<dbReference type="InterPro" id="IPR018060">
    <property type="entry name" value="HTH_AraC"/>
</dbReference>
<evidence type="ECO:0000313" key="2">
    <source>
        <dbReference type="EMBL" id="ASO03984.1"/>
    </source>
</evidence>
<sequence length="280" mass="32634">MFTLFPVTKKLQPYISFYYEMKWESKDYDNGIREVILPSGKAFMVFQYEGRFRGTIYGQERFVPKYYTIGQQSSNYTVFSDHKTMGLIGAAFKPTGLHKLFNIDVSTYTNIPTDSTSLFGKDIQPFEVLFEAENEAHKRVGLIENLLLGRLGDKEFKDNFIDVSIDLMHASLGCGSISSIVKKLNVSERYFQKKFKLMVGIAPSAYNRIIRFNNLFSELDQHNENDYRILSALFHYYDSSHFRKDFKKYCGEVPKQFHLDKFEFVKEAFVKNPIFLNSTL</sequence>
<dbReference type="Gene3D" id="1.10.10.60">
    <property type="entry name" value="Homeodomain-like"/>
    <property type="match status" value="1"/>
</dbReference>
<feature type="domain" description="HTH araC/xylS-type" evidence="1">
    <location>
        <begin position="176"/>
        <end position="260"/>
    </location>
</feature>
<dbReference type="RefSeq" id="WP_093977108.1">
    <property type="nucleotide sequence ID" value="NZ_CP022515.1"/>
</dbReference>
<dbReference type="InterPro" id="IPR046532">
    <property type="entry name" value="DUF6597"/>
</dbReference>
<dbReference type="KEGG" id="aalg:AREALGSMS7_00495"/>
<proteinExistence type="predicted"/>
<dbReference type="EMBL" id="CP022515">
    <property type="protein sequence ID" value="ASO03984.1"/>
    <property type="molecule type" value="Genomic_DNA"/>
</dbReference>